<keyword evidence="3" id="KW-1185">Reference proteome</keyword>
<dbReference type="InterPro" id="IPR022385">
    <property type="entry name" value="Rhs_assc_core"/>
</dbReference>
<protein>
    <recommendedName>
        <fullName evidence="4">RHS repeat protein</fullName>
    </recommendedName>
</protein>
<dbReference type="NCBIfam" id="TIGR03696">
    <property type="entry name" value="Rhs_assc_core"/>
    <property type="match status" value="1"/>
</dbReference>
<accession>A0A3A8JGB8</accession>
<dbReference type="Proteomes" id="UP000268313">
    <property type="component" value="Unassembled WGS sequence"/>
</dbReference>
<gene>
    <name evidence="2" type="ORF">D7X32_43125</name>
</gene>
<name>A0A3A8JGB8_9BACT</name>
<dbReference type="InterPro" id="IPR031325">
    <property type="entry name" value="RHS_repeat"/>
</dbReference>
<evidence type="ECO:0000313" key="2">
    <source>
        <dbReference type="EMBL" id="RKG93998.1"/>
    </source>
</evidence>
<sequence length="1212" mass="131699">MTSVTGCSGQTVLETQYADYDVRGNPRSVTDPNGIETTYAYQEDRVASITTQGATWEYLYDNGMMTAIHFPRGDYERFCYRGSGNGHCTNSWMGKLTLRAKQAFLDSYTWSEEVHYDYGADRKPLREMFETRDDADTGRRLRTFQADMNGNPSYEQAGGRYGNPAWYVRPKLFDGASRLVGMGLAYNSPPALCGGLDADGRPVSPLCNAMSYDRADRLTSVDEYPEIGTRTGGTRTCMSYDAHGNMATVRTGCPATGSGGDCAACSQPASTYRYDDFGRLIAVKLPWQGGDGWTRYDHDAGGNLLAKQTPQMRADGEHLAYAYDALGRRLSATRVVGGASPLTETLYTLGYDTSATPDSSCPQPVNTRGRMLFRNDSFGQTWLAYDAWGRVTKEIRVRRSVGNTFICPSDTPASTLHTSYAYSTSGDLLSVTYPYGHRVTYGYRLYPSTTVPSDRVETVTVERWSGTAWTALANVSDFLWEPYGGLRAYKINSPGAANPLYVEYSLGDNSGAPPTAPCTEGAPPYSDYTGRQRSVWVSSANFSWYGGTGNLYRRVYTWKGDEIIQEDTCLLGGPTPTTVKYEYDGLGRLKNVTRPSGNVAAVGGTVSSRNYGYDGRGNRISQVEDGTSLTLTHGTGALVDRLDRRQGSATGSMLDFQYLYDLDGRATQTRWVEIAGTPVYQLQFNHGVSVGGASETVFRSVNVNGSTYEYFYDAMNRRRLKRYPTTAEDEFFYGLGHSLLIDRGNPTVSPPVGGFAQYVDDTYVWLGDRPLMVVRGQLTSGLVRVATPTGDCTRNGEPAACGVYFPVTDALGKVIVMFDSAAKVGGAADYDPFGHVNRVALDQESLHPLPGTDGGVAQEVLLAELNQPVSEDGGVVVRERALFHLLDTGNVAHVEIRNQSDGGVLVDDLTMTASGQVWSPWVEPAQGMSSVVLVTSGMAGTQPPAGVVMGGYEYQRYQRGAETYWVPLRFLGHYYDVETDLFENWNRYYDPGAGRYLQSEPMVRRAGWIRARLRKAVPTPAYDYASGNPISRVDPNGLWDMGIGGVTTVAIGTGASGGVIAGIYVGGVLVGTTVLVGGTWLAAANMDEPGAGTSPQYGSSVESEPHPSSEPGVPPTAEELFFCGPDSSVTIWTCAELEEDFGYVYGDKDEAMCEFPKEAFPDKAKPTTSGPCVGEKLHCNVSLRGDPAARPGSIVCCSCCDGYVYTTRCGTR</sequence>
<evidence type="ECO:0000256" key="1">
    <source>
        <dbReference type="SAM" id="MobiDB-lite"/>
    </source>
</evidence>
<dbReference type="Pfam" id="PF05593">
    <property type="entry name" value="RHS_repeat"/>
    <property type="match status" value="1"/>
</dbReference>
<dbReference type="Gene3D" id="2.180.10.10">
    <property type="entry name" value="RHS repeat-associated core"/>
    <property type="match status" value="2"/>
</dbReference>
<dbReference type="EMBL" id="RAWE01000371">
    <property type="protein sequence ID" value="RKG93998.1"/>
    <property type="molecule type" value="Genomic_DNA"/>
</dbReference>
<proteinExistence type="predicted"/>
<dbReference type="InterPro" id="IPR050708">
    <property type="entry name" value="T6SS_VgrG/RHS"/>
</dbReference>
<dbReference type="PANTHER" id="PTHR32305">
    <property type="match status" value="1"/>
</dbReference>
<evidence type="ECO:0000313" key="3">
    <source>
        <dbReference type="Proteomes" id="UP000268313"/>
    </source>
</evidence>
<reference evidence="3" key="1">
    <citation type="submission" date="2018-09" db="EMBL/GenBank/DDBJ databases">
        <authorList>
            <person name="Livingstone P.G."/>
            <person name="Whitworth D.E."/>
        </authorList>
    </citation>
    <scope>NUCLEOTIDE SEQUENCE [LARGE SCALE GENOMIC DNA]</scope>
    <source>
        <strain evidence="3">CA043D</strain>
    </source>
</reference>
<evidence type="ECO:0008006" key="4">
    <source>
        <dbReference type="Google" id="ProtNLM"/>
    </source>
</evidence>
<dbReference type="AlphaFoldDB" id="A0A3A8JGB8"/>
<organism evidence="2 3">
    <name type="scientific">Corallococcus carmarthensis</name>
    <dbReference type="NCBI Taxonomy" id="2316728"/>
    <lineage>
        <taxon>Bacteria</taxon>
        <taxon>Pseudomonadati</taxon>
        <taxon>Myxococcota</taxon>
        <taxon>Myxococcia</taxon>
        <taxon>Myxococcales</taxon>
        <taxon>Cystobacterineae</taxon>
        <taxon>Myxococcaceae</taxon>
        <taxon>Corallococcus</taxon>
    </lineage>
</organism>
<comment type="caution">
    <text evidence="2">The sequence shown here is derived from an EMBL/GenBank/DDBJ whole genome shotgun (WGS) entry which is preliminary data.</text>
</comment>
<dbReference type="PANTHER" id="PTHR32305:SF15">
    <property type="entry name" value="PROTEIN RHSA-RELATED"/>
    <property type="match status" value="1"/>
</dbReference>
<feature type="region of interest" description="Disordered" evidence="1">
    <location>
        <begin position="1091"/>
        <end position="1115"/>
    </location>
</feature>